<evidence type="ECO:0000256" key="1">
    <source>
        <dbReference type="ARBA" id="ARBA00023172"/>
    </source>
</evidence>
<dbReference type="Pfam" id="PF00589">
    <property type="entry name" value="Phage_integrase"/>
    <property type="match status" value="1"/>
</dbReference>
<protein>
    <submittedName>
        <fullName evidence="3">Integrase</fullName>
    </submittedName>
</protein>
<evidence type="ECO:0000313" key="3">
    <source>
        <dbReference type="EMBL" id="GLB31538.1"/>
    </source>
</evidence>
<dbReference type="SUPFAM" id="SSF56349">
    <property type="entry name" value="DNA breaking-rejoining enzymes"/>
    <property type="match status" value="1"/>
</dbReference>
<organism evidence="3 4">
    <name type="scientific">Lacrimispora amygdalina</name>
    <dbReference type="NCBI Taxonomy" id="253257"/>
    <lineage>
        <taxon>Bacteria</taxon>
        <taxon>Bacillati</taxon>
        <taxon>Bacillota</taxon>
        <taxon>Clostridia</taxon>
        <taxon>Lachnospirales</taxon>
        <taxon>Lachnospiraceae</taxon>
        <taxon>Lacrimispora</taxon>
    </lineage>
</organism>
<accession>A0ABQ5M9A2</accession>
<dbReference type="RefSeq" id="WP_346065825.1">
    <property type="nucleotide sequence ID" value="NZ_BRPJ01000074.1"/>
</dbReference>
<dbReference type="InterPro" id="IPR013762">
    <property type="entry name" value="Integrase-like_cat_sf"/>
</dbReference>
<feature type="domain" description="Tyr recombinase" evidence="2">
    <location>
        <begin position="110"/>
        <end position="319"/>
    </location>
</feature>
<evidence type="ECO:0000259" key="2">
    <source>
        <dbReference type="PROSITE" id="PS51898"/>
    </source>
</evidence>
<keyword evidence="4" id="KW-1185">Reference proteome</keyword>
<dbReference type="Proteomes" id="UP001419084">
    <property type="component" value="Unassembled WGS sequence"/>
</dbReference>
<reference evidence="3 4" key="1">
    <citation type="journal article" date="2024" name="Int. J. Syst. Evol. Microbiol.">
        <title>Lacrimispora brassicae sp. nov. isolated from fermented cabbage, and proposal of Clostridium indicum Gundawar et al. 2019 and Clostridium methoxybenzovorans Mechichi et al. 1999 as heterotypic synonyms of Lacrimispora amygdalina (Parshina et al. 2003) Haas and Blanchard 2020 and Lacrimispora indolis (McClung and McCoy 1957) Haas and Blanchard 2020, respectively.</title>
        <authorList>
            <person name="Kobayashi H."/>
            <person name="Tanizawa Y."/>
            <person name="Sakamoto M."/>
            <person name="Ohkuma M."/>
            <person name="Tohno M."/>
        </authorList>
    </citation>
    <scope>NUCLEOTIDE SEQUENCE [LARGE SCALE GENOMIC DNA]</scope>
    <source>
        <strain evidence="3 4">DSM 12857</strain>
    </source>
</reference>
<dbReference type="InterPro" id="IPR002104">
    <property type="entry name" value="Integrase_catalytic"/>
</dbReference>
<gene>
    <name evidence="3" type="ORF">LAD12857_34610</name>
</gene>
<dbReference type="PANTHER" id="PTHR30349:SF64">
    <property type="entry name" value="PROPHAGE INTEGRASE INTD-RELATED"/>
    <property type="match status" value="1"/>
</dbReference>
<dbReference type="Gene3D" id="1.10.443.10">
    <property type="entry name" value="Intergrase catalytic core"/>
    <property type="match status" value="1"/>
</dbReference>
<dbReference type="EMBL" id="BRPJ01000074">
    <property type="protein sequence ID" value="GLB31538.1"/>
    <property type="molecule type" value="Genomic_DNA"/>
</dbReference>
<dbReference type="InterPro" id="IPR011010">
    <property type="entry name" value="DNA_brk_join_enz"/>
</dbReference>
<sequence length="326" mass="37633">MVTVTPLTMIGVFAPLAYDFLEFKRAQGYKYQSEEKVLQRFCKFSKNYPISEVMLTRELVSDWTASREGEAKKSRMHRITCINQFGCYLRQMGYEVCTIPPHKRWDSGTFTPYVFTHEEIKKLFSASDSVCPIPQSRNMHEALPVLIRLLYSCGLRVSEAVGLRLRDVNFENGILTIREAKFGKDRLIPVSKSLLDRCRKYRETIIPWAMEDDFFFMAPDRTMLSPNTVYGRFRRILWDAGIPYGGKGYGPRLHDLRHTFAVHTLQKWVESGEDLTAMLPVLSVFMGHKSFSATSRYLRLTAEVYPDVIRQVEETCAYAIPDGDSQ</sequence>
<dbReference type="PROSITE" id="PS51898">
    <property type="entry name" value="TYR_RECOMBINASE"/>
    <property type="match status" value="1"/>
</dbReference>
<dbReference type="PANTHER" id="PTHR30349">
    <property type="entry name" value="PHAGE INTEGRASE-RELATED"/>
    <property type="match status" value="1"/>
</dbReference>
<dbReference type="InterPro" id="IPR050090">
    <property type="entry name" value="Tyrosine_recombinase_XerCD"/>
</dbReference>
<evidence type="ECO:0000313" key="4">
    <source>
        <dbReference type="Proteomes" id="UP001419084"/>
    </source>
</evidence>
<name>A0ABQ5M9A2_9FIRM</name>
<keyword evidence="1" id="KW-0233">DNA recombination</keyword>
<proteinExistence type="predicted"/>
<comment type="caution">
    <text evidence="3">The sequence shown here is derived from an EMBL/GenBank/DDBJ whole genome shotgun (WGS) entry which is preliminary data.</text>
</comment>